<evidence type="ECO:0000259" key="1">
    <source>
        <dbReference type="Pfam" id="PF01261"/>
    </source>
</evidence>
<keyword evidence="2" id="KW-0413">Isomerase</keyword>
<feature type="domain" description="Xylose isomerase-like TIM barrel" evidence="1">
    <location>
        <begin position="25"/>
        <end position="226"/>
    </location>
</feature>
<dbReference type="GO" id="GO:0016853">
    <property type="term" value="F:isomerase activity"/>
    <property type="evidence" value="ECO:0007669"/>
    <property type="project" value="UniProtKB-KW"/>
</dbReference>
<comment type="caution">
    <text evidence="2">The sequence shown here is derived from an EMBL/GenBank/DDBJ whole genome shotgun (WGS) entry which is preliminary data.</text>
</comment>
<dbReference type="Proteomes" id="UP000245202">
    <property type="component" value="Unassembled WGS sequence"/>
</dbReference>
<dbReference type="Pfam" id="PF01261">
    <property type="entry name" value="AP_endonuc_2"/>
    <property type="match status" value="1"/>
</dbReference>
<dbReference type="InterPro" id="IPR013022">
    <property type="entry name" value="Xyl_isomerase-like_TIM-brl"/>
</dbReference>
<evidence type="ECO:0000313" key="3">
    <source>
        <dbReference type="Proteomes" id="UP000245202"/>
    </source>
</evidence>
<gene>
    <name evidence="2" type="ORF">PAT3040_05700</name>
</gene>
<reference evidence="2 3" key="1">
    <citation type="submission" date="2017-08" db="EMBL/GenBank/DDBJ databases">
        <title>Substantial Increase in Enzyme Production by Combined Drug-Resistance Mutations in Paenibacillus agaridevorans.</title>
        <authorList>
            <person name="Tanaka Y."/>
            <person name="Funane K."/>
            <person name="Hosaka T."/>
            <person name="Shiwa Y."/>
            <person name="Fujita N."/>
            <person name="Miyazaki T."/>
            <person name="Yoshikawa H."/>
            <person name="Murakami K."/>
            <person name="Kasahara K."/>
            <person name="Inaoka T."/>
            <person name="Hiraga Y."/>
            <person name="Ochi K."/>
        </authorList>
    </citation>
    <scope>NUCLEOTIDE SEQUENCE [LARGE SCALE GENOMIC DNA]</scope>
    <source>
        <strain evidence="2 3">T-3040</strain>
    </source>
</reference>
<dbReference type="PANTHER" id="PTHR12110">
    <property type="entry name" value="HYDROXYPYRUVATE ISOMERASE"/>
    <property type="match status" value="1"/>
</dbReference>
<accession>A0A2R5F0P4</accession>
<dbReference type="PANTHER" id="PTHR12110:SF41">
    <property type="entry name" value="INOSOSE DEHYDRATASE"/>
    <property type="match status" value="1"/>
</dbReference>
<sequence length="255" mass="28208">MREKIAVQLYTLREECASDFPATLREISQIGYGGVQFAGFHGHDPKALKEILDETGLKAAGLHVGLDELLERGDQVADEAEVLGTIDIICPGIAEAIRTEGGYKGVRSDLNAIAAKLKDRGIRISYHNHAFEFETKVDGKDALSYLLEPVPGNEILAELDVFWLKKAGRDPVAFFEPYGGRMPIVHLKDMTDDEEATFAPIGTGVIDFAPIIEWGETSGVEWYVVEQDSCKTDPMDCVRTSYGNLLSLMEQRTER</sequence>
<evidence type="ECO:0000313" key="2">
    <source>
        <dbReference type="EMBL" id="GBG10928.1"/>
    </source>
</evidence>
<dbReference type="RefSeq" id="WP_108995331.1">
    <property type="nucleotide sequence ID" value="NZ_BDQX01000362.1"/>
</dbReference>
<dbReference type="InterPro" id="IPR036237">
    <property type="entry name" value="Xyl_isomerase-like_sf"/>
</dbReference>
<dbReference type="Gene3D" id="3.20.20.150">
    <property type="entry name" value="Divalent-metal-dependent TIM barrel enzymes"/>
    <property type="match status" value="1"/>
</dbReference>
<keyword evidence="3" id="KW-1185">Reference proteome</keyword>
<name>A0A2R5F0P4_9BACL</name>
<dbReference type="EMBL" id="BDQX01000362">
    <property type="protein sequence ID" value="GBG10928.1"/>
    <property type="molecule type" value="Genomic_DNA"/>
</dbReference>
<organism evidence="2 3">
    <name type="scientific">Paenibacillus agaridevorans</name>
    <dbReference type="NCBI Taxonomy" id="171404"/>
    <lineage>
        <taxon>Bacteria</taxon>
        <taxon>Bacillati</taxon>
        <taxon>Bacillota</taxon>
        <taxon>Bacilli</taxon>
        <taxon>Bacillales</taxon>
        <taxon>Paenibacillaceae</taxon>
        <taxon>Paenibacillus</taxon>
    </lineage>
</organism>
<proteinExistence type="predicted"/>
<dbReference type="AlphaFoldDB" id="A0A2R5F0P4"/>
<dbReference type="SUPFAM" id="SSF51658">
    <property type="entry name" value="Xylose isomerase-like"/>
    <property type="match status" value="1"/>
</dbReference>
<protein>
    <submittedName>
        <fullName evidence="2">Xylose isomerase</fullName>
    </submittedName>
</protein>
<dbReference type="InterPro" id="IPR050312">
    <property type="entry name" value="IolE/XylAMocC-like"/>
</dbReference>